<feature type="compositionally biased region" description="Basic and acidic residues" evidence="3">
    <location>
        <begin position="377"/>
        <end position="392"/>
    </location>
</feature>
<evidence type="ECO:0000313" key="6">
    <source>
        <dbReference type="RefSeq" id="XP_030759380.1"/>
    </source>
</evidence>
<dbReference type="PANTHER" id="PTHR10073">
    <property type="entry name" value="DNA MISMATCH REPAIR PROTEIN MLH, PMS, MUTL"/>
    <property type="match status" value="1"/>
</dbReference>
<dbReference type="OrthoDB" id="429932at2759"/>
<dbReference type="InParanoid" id="A0A6J2Y8V3"/>
<feature type="region of interest" description="Disordered" evidence="3">
    <location>
        <begin position="377"/>
        <end position="400"/>
    </location>
</feature>
<proteinExistence type="inferred from homology"/>
<sequence length="525" mass="59850">MELKRLNSDVISKIRSSFNVSNVAQCVFELICNSLDAKASSVAVRVNLISFKIQIADNGEGITKGNMELIGLRYMTNKCRTLKEFQKQLNTYGYRGESLASIIENSIKVSISSRSTGSSETFIKTMGKDVNIEVKTTKFRPSIGTTVTVFGFMSNIPVRQKRVIDEIELEGVKKCLENLIIINPMTSFSLRNDATGLLLLKSPKNADIIGSFRSLHQDINDSFELLKVSKHKVTIEGLFHKDFSLSKKYQYIYVNKRPVNSPKLQNHILKLFQKKYFAQNHPIYETKKYPMYVFHIRCPSSIVDILSNSIKSEVEFQSWDVIMACTDKILNTFLGLNEQKIEKMSLYSPEEVSCGVSKVFGAVQGRAFKRKSDEAFEKENNVEKGKNSKTEKVLSPGTDPTQAYEIYDSGKDLVKPSEHKKIVSILRKPLEIKVNRESKIKKQKSYIETDLNQPYHTSEGLDKEFLYSKPNSNEIQGKNFLLDKFLRSAQISNDLDQVLKLVILMSVLKRSWNRILLLKKTLKII</sequence>
<dbReference type="Gene3D" id="3.30.230.10">
    <property type="match status" value="1"/>
</dbReference>
<dbReference type="GO" id="GO:0016887">
    <property type="term" value="F:ATP hydrolysis activity"/>
    <property type="evidence" value="ECO:0007669"/>
    <property type="project" value="InterPro"/>
</dbReference>
<dbReference type="Pfam" id="PF13589">
    <property type="entry name" value="HATPase_c_3"/>
    <property type="match status" value="1"/>
</dbReference>
<dbReference type="GeneID" id="115884822"/>
<dbReference type="Proteomes" id="UP000504635">
    <property type="component" value="Unplaced"/>
</dbReference>
<dbReference type="InterPro" id="IPR036890">
    <property type="entry name" value="HATPase_C_sf"/>
</dbReference>
<dbReference type="GO" id="GO:0006298">
    <property type="term" value="P:mismatch repair"/>
    <property type="evidence" value="ECO:0007669"/>
    <property type="project" value="InterPro"/>
</dbReference>
<dbReference type="KEGG" id="soy:115884822"/>
<keyword evidence="2" id="KW-0227">DNA damage</keyword>
<evidence type="ECO:0000313" key="5">
    <source>
        <dbReference type="Proteomes" id="UP000504635"/>
    </source>
</evidence>
<accession>A0A6J2Y8V3</accession>
<reference evidence="6" key="1">
    <citation type="submission" date="2025-08" db="UniProtKB">
        <authorList>
            <consortium name="RefSeq"/>
        </authorList>
    </citation>
    <scope>IDENTIFICATION</scope>
    <source>
        <tissue evidence="6">Gonads</tissue>
    </source>
</reference>
<protein>
    <submittedName>
        <fullName evidence="6">DNA mismatch repair protein Mlh3-like</fullName>
    </submittedName>
</protein>
<dbReference type="InterPro" id="IPR013507">
    <property type="entry name" value="DNA_mismatch_S5_2-like"/>
</dbReference>
<feature type="domain" description="DNA mismatch repair protein S5" evidence="4">
    <location>
        <begin position="209"/>
        <end position="335"/>
    </location>
</feature>
<dbReference type="GO" id="GO:0032300">
    <property type="term" value="C:mismatch repair complex"/>
    <property type="evidence" value="ECO:0007669"/>
    <property type="project" value="InterPro"/>
</dbReference>
<evidence type="ECO:0000256" key="3">
    <source>
        <dbReference type="SAM" id="MobiDB-lite"/>
    </source>
</evidence>
<dbReference type="SUPFAM" id="SSF54211">
    <property type="entry name" value="Ribosomal protein S5 domain 2-like"/>
    <property type="match status" value="1"/>
</dbReference>
<dbReference type="Pfam" id="PF01119">
    <property type="entry name" value="DNA_mis_repair"/>
    <property type="match status" value="1"/>
</dbReference>
<gene>
    <name evidence="6" type="primary">LOC115884822</name>
</gene>
<dbReference type="GO" id="GO:0005524">
    <property type="term" value="F:ATP binding"/>
    <property type="evidence" value="ECO:0007669"/>
    <property type="project" value="InterPro"/>
</dbReference>
<dbReference type="PANTHER" id="PTHR10073:SF47">
    <property type="entry name" value="DNA MISMATCH REPAIR PROTEIN MLH3"/>
    <property type="match status" value="1"/>
</dbReference>
<dbReference type="AlphaFoldDB" id="A0A6J2Y8V3"/>
<evidence type="ECO:0000256" key="1">
    <source>
        <dbReference type="ARBA" id="ARBA00006082"/>
    </source>
</evidence>
<dbReference type="InterPro" id="IPR020568">
    <property type="entry name" value="Ribosomal_Su5_D2-typ_SF"/>
</dbReference>
<dbReference type="RefSeq" id="XP_030759380.1">
    <property type="nucleotide sequence ID" value="XM_030903520.1"/>
</dbReference>
<dbReference type="GO" id="GO:0140664">
    <property type="term" value="F:ATP-dependent DNA damage sensor activity"/>
    <property type="evidence" value="ECO:0007669"/>
    <property type="project" value="InterPro"/>
</dbReference>
<name>A0A6J2Y8V3_SITOR</name>
<dbReference type="SMART" id="SM01340">
    <property type="entry name" value="DNA_mis_repair"/>
    <property type="match status" value="1"/>
</dbReference>
<dbReference type="Gene3D" id="3.30.565.10">
    <property type="entry name" value="Histidine kinase-like ATPase, C-terminal domain"/>
    <property type="match status" value="1"/>
</dbReference>
<evidence type="ECO:0000256" key="2">
    <source>
        <dbReference type="ARBA" id="ARBA00022763"/>
    </source>
</evidence>
<dbReference type="GO" id="GO:0030983">
    <property type="term" value="F:mismatched DNA binding"/>
    <property type="evidence" value="ECO:0007669"/>
    <property type="project" value="InterPro"/>
</dbReference>
<comment type="similarity">
    <text evidence="1">Belongs to the DNA mismatch repair MutL/HexB family.</text>
</comment>
<keyword evidence="5" id="KW-1185">Reference proteome</keyword>
<dbReference type="InterPro" id="IPR014721">
    <property type="entry name" value="Ribsml_uS5_D2-typ_fold_subgr"/>
</dbReference>
<dbReference type="SUPFAM" id="SSF55874">
    <property type="entry name" value="ATPase domain of HSP90 chaperone/DNA topoisomerase II/histidine kinase"/>
    <property type="match status" value="1"/>
</dbReference>
<evidence type="ECO:0000259" key="4">
    <source>
        <dbReference type="SMART" id="SM01340"/>
    </source>
</evidence>
<dbReference type="InterPro" id="IPR038973">
    <property type="entry name" value="MutL/Mlh/Pms-like"/>
</dbReference>
<organism evidence="5 6">
    <name type="scientific">Sitophilus oryzae</name>
    <name type="common">Rice weevil</name>
    <name type="synonym">Curculio oryzae</name>
    <dbReference type="NCBI Taxonomy" id="7048"/>
    <lineage>
        <taxon>Eukaryota</taxon>
        <taxon>Metazoa</taxon>
        <taxon>Ecdysozoa</taxon>
        <taxon>Arthropoda</taxon>
        <taxon>Hexapoda</taxon>
        <taxon>Insecta</taxon>
        <taxon>Pterygota</taxon>
        <taxon>Neoptera</taxon>
        <taxon>Endopterygota</taxon>
        <taxon>Coleoptera</taxon>
        <taxon>Polyphaga</taxon>
        <taxon>Cucujiformia</taxon>
        <taxon>Curculionidae</taxon>
        <taxon>Dryophthorinae</taxon>
        <taxon>Sitophilus</taxon>
    </lineage>
</organism>